<keyword evidence="2" id="KW-0472">Membrane</keyword>
<sequence>MAVDPHRRSTLTSAGRRDRAGFWERTVRSAFPESRTPVRPRDYWPLAAFALLLAGFYIWLQIDERVLFARPALFGLLIAAPWVWWLAVANRGGMGTTRAEASTFLRLCLLGLCVAALAEPRAVRERDVTSVVFALDVSDSVGRSVESQALELFAGASAEKPTNDEAGLVVFGRNAAVELPPKKSVAFEGVINSQVDRDATNLEQTLSLSAAMIPEENAGRVVLISDGTETEGRLAGELDSLRGRGIKVDVLPVDYGGREEVWLERLDLPRFVREGESYEASVVLEALGAGSGKLTLTENGEEIASEQVEYREGKNRFSFPIRLRGPGYYEYAATIKADNGADGVEANNTALNYLYLEGAGKILVVTDPSGDPRDVDDFVAAAREGERDVTVIDGYAFPRDVLSLMPYDLIVFAGVPADAFDARQLSAVRDSVADMGVGFLMLGGENSFGAGGYQNTPIEEALPVDLDITRRKVLPKGALVIILHTCEFPQGNTWGKRICKRAIKVLGDQDECGVLVADYVDGESWLFELTPAAKYPELVPKINAAQIGDMPDFAQTMSAGLKALKESDASAKHMIIISDADPSPPSAALIKGFADEKIAISTVAVFPHQGDRASLNTMRGIAAGTGGRFYLPDDPNQLPGIFVKEAKTLRRTLIQNKTVVPEVALGHPILKGLVDLPPVRGLVLTTPKEGLNEQILRVPSDEQVAPGEFDPILAVRQFGLGRTGAFTADLGPNWGADWVTWEGYGPFVRQLVTHLGRVRKQGHLRMSTYTDGSDGVIVVEDFHPSERFLEISTSVAGPREKTESLPLVQVGPRRYQARLPLWGKGRYQVIGRSVTAGGGALESPASETPVPEGDTPMGTVAGANDAIEDAPVADDGTEQVAGGFILPYSAEYLRFRSDPIVLKNVAERTGGRVLVPDEETTKSLFTVDREPKRSSRPIFDWLLIVLACLIPLDVAVRRVQLDWSLITGLFKKEKLGVAGAGGPTLEGLLARKREHAPPSRRPVSRAKPTSVRSAASEKAAPAPPPAKKSAPPANTTAALLDLKKKRDRS</sequence>
<dbReference type="Pfam" id="PF13519">
    <property type="entry name" value="VWA_2"/>
    <property type="match status" value="1"/>
</dbReference>
<dbReference type="RefSeq" id="WP_171185816.1">
    <property type="nucleotide sequence ID" value="NZ_WTPX01000043.1"/>
</dbReference>
<evidence type="ECO:0000256" key="1">
    <source>
        <dbReference type="SAM" id="MobiDB-lite"/>
    </source>
</evidence>
<dbReference type="InterPro" id="IPR029062">
    <property type="entry name" value="Class_I_gatase-like"/>
</dbReference>
<evidence type="ECO:0000259" key="3">
    <source>
        <dbReference type="SMART" id="SM00327"/>
    </source>
</evidence>
<dbReference type="PANTHER" id="PTHR37947">
    <property type="entry name" value="BLL2462 PROTEIN"/>
    <property type="match status" value="1"/>
</dbReference>
<reference evidence="4 5" key="1">
    <citation type="journal article" date="2020" name="Syst. Appl. Microbiol.">
        <title>Alienimonas chondri sp. nov., a novel planctomycete isolated from the biofilm of the red alga Chondrus crispus.</title>
        <authorList>
            <person name="Vitorino I."/>
            <person name="Albuquerque L."/>
            <person name="Wiegand S."/>
            <person name="Kallscheuer N."/>
            <person name="da Costa M.S."/>
            <person name="Lobo-da-Cunha A."/>
            <person name="Jogler C."/>
            <person name="Lage O.M."/>
        </authorList>
    </citation>
    <scope>NUCLEOTIDE SEQUENCE [LARGE SCALE GENOMIC DNA]</scope>
    <source>
        <strain evidence="4 5">LzC2</strain>
    </source>
</reference>
<accession>A0ABX1VC07</accession>
<evidence type="ECO:0000313" key="5">
    <source>
        <dbReference type="Proteomes" id="UP000609651"/>
    </source>
</evidence>
<dbReference type="InterPro" id="IPR010768">
    <property type="entry name" value="GATase1-like"/>
</dbReference>
<keyword evidence="5" id="KW-1185">Reference proteome</keyword>
<dbReference type="SUPFAM" id="SSF52317">
    <property type="entry name" value="Class I glutamine amidotransferase-like"/>
    <property type="match status" value="1"/>
</dbReference>
<dbReference type="SUPFAM" id="SSF53300">
    <property type="entry name" value="vWA-like"/>
    <property type="match status" value="2"/>
</dbReference>
<dbReference type="InterPro" id="IPR002035">
    <property type="entry name" value="VWF_A"/>
</dbReference>
<dbReference type="InterPro" id="IPR036465">
    <property type="entry name" value="vWFA_dom_sf"/>
</dbReference>
<dbReference type="Proteomes" id="UP000609651">
    <property type="component" value="Unassembled WGS sequence"/>
</dbReference>
<feature type="transmembrane region" description="Helical" evidence="2">
    <location>
        <begin position="43"/>
        <end position="62"/>
    </location>
</feature>
<dbReference type="Gene3D" id="3.40.50.880">
    <property type="match status" value="2"/>
</dbReference>
<dbReference type="EMBL" id="WTPX01000043">
    <property type="protein sequence ID" value="NNJ25618.1"/>
    <property type="molecule type" value="Genomic_DNA"/>
</dbReference>
<evidence type="ECO:0000256" key="2">
    <source>
        <dbReference type="SAM" id="Phobius"/>
    </source>
</evidence>
<dbReference type="CDD" id="cd01653">
    <property type="entry name" value="GATase1"/>
    <property type="match status" value="1"/>
</dbReference>
<comment type="caution">
    <text evidence="4">The sequence shown here is derived from an EMBL/GenBank/DDBJ whole genome shotgun (WGS) entry which is preliminary data.</text>
</comment>
<dbReference type="Gene3D" id="3.40.50.410">
    <property type="entry name" value="von Willebrand factor, type A domain"/>
    <property type="match status" value="2"/>
</dbReference>
<organism evidence="4 5">
    <name type="scientific">Alienimonas chondri</name>
    <dbReference type="NCBI Taxonomy" id="2681879"/>
    <lineage>
        <taxon>Bacteria</taxon>
        <taxon>Pseudomonadati</taxon>
        <taxon>Planctomycetota</taxon>
        <taxon>Planctomycetia</taxon>
        <taxon>Planctomycetales</taxon>
        <taxon>Planctomycetaceae</taxon>
        <taxon>Alienimonas</taxon>
    </lineage>
</organism>
<feature type="domain" description="VWFA" evidence="3">
    <location>
        <begin position="128"/>
        <end position="293"/>
    </location>
</feature>
<dbReference type="SMART" id="SM00327">
    <property type="entry name" value="VWA"/>
    <property type="match status" value="1"/>
</dbReference>
<protein>
    <recommendedName>
        <fullName evidence="3">VWFA domain-containing protein</fullName>
    </recommendedName>
</protein>
<keyword evidence="2" id="KW-1133">Transmembrane helix</keyword>
<dbReference type="PANTHER" id="PTHR37947:SF2">
    <property type="entry name" value="VON WILLEBRAND FACTOR TYPE A"/>
    <property type="match status" value="1"/>
</dbReference>
<dbReference type="Pfam" id="PF07090">
    <property type="entry name" value="GATase1_like"/>
    <property type="match status" value="1"/>
</dbReference>
<gene>
    <name evidence="4" type="ORF">LzC2_16900</name>
</gene>
<dbReference type="CDD" id="cd00198">
    <property type="entry name" value="vWFA"/>
    <property type="match status" value="1"/>
</dbReference>
<feature type="transmembrane region" description="Helical" evidence="2">
    <location>
        <begin position="68"/>
        <end position="89"/>
    </location>
</feature>
<name>A0ABX1VC07_9PLAN</name>
<keyword evidence="2" id="KW-0812">Transmembrane</keyword>
<feature type="region of interest" description="Disordered" evidence="1">
    <location>
        <begin position="989"/>
        <end position="1049"/>
    </location>
</feature>
<evidence type="ECO:0000313" key="4">
    <source>
        <dbReference type="EMBL" id="NNJ25618.1"/>
    </source>
</evidence>
<proteinExistence type="predicted"/>